<feature type="domain" description="PH" evidence="1">
    <location>
        <begin position="17"/>
        <end position="115"/>
    </location>
</feature>
<sequence length="514" mass="59454">MKINDKSLISYASTESEFDKKGYLNKKGELNHSYKRRWFVLKGNLLFYFEQPGKTPLGMIVIENCSIEVNDADRFSFCIRYQTENLTSNSRAYILCADSESDMEQWIRSLASTSYMFIAMVVAEFQKTLLGFKTDNDFNSQSKKNSGNIDSSIKKKNSFRFTSSSIFSTSNDDSVLRTRTATAKPLNININKTDMFTVTHNPKNKTKYKTLDTVRRTKSSIGLSFMVILAESFVQYHEEKAIKMTMTMIPLIDIKSFHRYVDNSHARFSNLNQAEQFQTILNRQHPSLKYTIEVENKNKILNFLDITIINNTQGKYEFKVYRKDAITNIQIKPHSNHDPKILKAIFKGYIHRAYSICSENHLKYEIIQVFTENGYDEKMLKDISNQVRKKRFANKNEIPSNSNNLPTISLPWIPIISPRLGRIFRKAGYRTVFKSNANLKTLLTSKNKSKLPCDSTPGTYLIKCKCSKVYVGETKLQIRTRVQQHQNFLTEGKLNQSALALHKVNCNEDIEWNK</sequence>
<evidence type="ECO:0000259" key="1">
    <source>
        <dbReference type="PROSITE" id="PS50003"/>
    </source>
</evidence>
<protein>
    <submittedName>
        <fullName evidence="3">Sesquipedalian-1</fullName>
    </submittedName>
</protein>
<dbReference type="PANTHER" id="PTHR21301">
    <property type="entry name" value="REVERSE TRANSCRIPTASE"/>
    <property type="match status" value="1"/>
</dbReference>
<proteinExistence type="evidence at transcript level"/>
<dbReference type="FunFam" id="2.30.29.30:FF:000286">
    <property type="entry name" value="PH-protein kinase domain containing protein"/>
    <property type="match status" value="1"/>
</dbReference>
<feature type="domain" description="GIY-YIG" evidence="2">
    <location>
        <begin position="455"/>
        <end position="514"/>
    </location>
</feature>
<dbReference type="SUPFAM" id="SSF50729">
    <property type="entry name" value="PH domain-like"/>
    <property type="match status" value="1"/>
</dbReference>
<dbReference type="InterPro" id="IPR000305">
    <property type="entry name" value="GIY-YIG_endonuc"/>
</dbReference>
<organism evidence="3">
    <name type="scientific">Hydra vulgaris</name>
    <name type="common">Hydra</name>
    <name type="synonym">Hydra attenuata</name>
    <dbReference type="NCBI Taxonomy" id="6087"/>
    <lineage>
        <taxon>Eukaryota</taxon>
        <taxon>Metazoa</taxon>
        <taxon>Cnidaria</taxon>
        <taxon>Hydrozoa</taxon>
        <taxon>Hydroidolina</taxon>
        <taxon>Anthoathecata</taxon>
        <taxon>Aplanulata</taxon>
        <taxon>Hydridae</taxon>
        <taxon>Hydra</taxon>
    </lineage>
</organism>
<dbReference type="AlphaFoldDB" id="T2M926"/>
<dbReference type="InterPro" id="IPR058912">
    <property type="entry name" value="HTH_animal"/>
</dbReference>
<dbReference type="InterPro" id="IPR001849">
    <property type="entry name" value="PH_domain"/>
</dbReference>
<dbReference type="PROSITE" id="PS50003">
    <property type="entry name" value="PH_DOMAIN"/>
    <property type="match status" value="1"/>
</dbReference>
<dbReference type="PANTHER" id="PTHR21301:SF10">
    <property type="entry name" value="REVERSE TRANSCRIPTASE DOMAIN-CONTAINING PROTEIN"/>
    <property type="match status" value="1"/>
</dbReference>
<dbReference type="SMART" id="SM00233">
    <property type="entry name" value="PH"/>
    <property type="match status" value="1"/>
</dbReference>
<dbReference type="EMBL" id="HAAD01002561">
    <property type="protein sequence ID" value="CDG68793.1"/>
    <property type="molecule type" value="mRNA"/>
</dbReference>
<dbReference type="Pfam" id="PF26215">
    <property type="entry name" value="HTH_animal"/>
    <property type="match status" value="1"/>
</dbReference>
<dbReference type="InterPro" id="IPR011993">
    <property type="entry name" value="PH-like_dom_sf"/>
</dbReference>
<accession>T2M926</accession>
<dbReference type="Gene3D" id="2.30.29.30">
    <property type="entry name" value="Pleckstrin-homology domain (PH domain)/Phosphotyrosine-binding domain (PTB)"/>
    <property type="match status" value="1"/>
</dbReference>
<gene>
    <name evidence="3" type="primary">FAM109A</name>
</gene>
<name>T2M926_HYDVU</name>
<reference evidence="3" key="1">
    <citation type="journal article" date="2013" name="Genome Biol. Evol.">
        <title>Punctuated emergences of genetic and phenotypic innovations in eumetazoan, bilaterian, euteleostome, and hominidae ancestors.</title>
        <authorList>
            <person name="Wenger Y."/>
            <person name="Galliot B."/>
        </authorList>
    </citation>
    <scope>NUCLEOTIDE SEQUENCE</scope>
    <source>
        <tissue evidence="3">Whole animals</tissue>
    </source>
</reference>
<feature type="non-terminal residue" evidence="3">
    <location>
        <position position="1"/>
    </location>
</feature>
<evidence type="ECO:0000313" key="3">
    <source>
        <dbReference type="EMBL" id="CDG68793.1"/>
    </source>
</evidence>
<dbReference type="Pfam" id="PF00169">
    <property type="entry name" value="PH"/>
    <property type="match status" value="1"/>
</dbReference>
<dbReference type="PROSITE" id="PS50164">
    <property type="entry name" value="GIY_YIG"/>
    <property type="match status" value="1"/>
</dbReference>
<evidence type="ECO:0000259" key="2">
    <source>
        <dbReference type="PROSITE" id="PS50164"/>
    </source>
</evidence>
<dbReference type="OrthoDB" id="6782675at2759"/>
<feature type="non-terminal residue" evidence="3">
    <location>
        <position position="514"/>
    </location>
</feature>